<reference evidence="1 2" key="1">
    <citation type="journal article" date="2015" name="Int. J. Syst. Evol. Microbiol.">
        <title>Erythrobacter atlanticus sp. nov., a bacterium from ocean sediment able to degrade polycyclic aromatic hydrocarbons.</title>
        <authorList>
            <person name="Zhuang L."/>
            <person name="Liu Y."/>
            <person name="Wang L."/>
            <person name="Wang W."/>
            <person name="Shao Z."/>
        </authorList>
    </citation>
    <scope>NUCLEOTIDE SEQUENCE [LARGE SCALE GENOMIC DNA]</scope>
    <source>
        <strain evidence="2">s21-N3</strain>
    </source>
</reference>
<dbReference type="KEGG" id="ery:CP97_13535"/>
<organism evidence="1 2">
    <name type="scientific">Aurantiacibacter atlanticus</name>
    <dbReference type="NCBI Taxonomy" id="1648404"/>
    <lineage>
        <taxon>Bacteria</taxon>
        <taxon>Pseudomonadati</taxon>
        <taxon>Pseudomonadota</taxon>
        <taxon>Alphaproteobacteria</taxon>
        <taxon>Sphingomonadales</taxon>
        <taxon>Erythrobacteraceae</taxon>
        <taxon>Aurantiacibacter</taxon>
    </lineage>
</organism>
<accession>A0A0H4VDR9</accession>
<proteinExistence type="predicted"/>
<name>A0A0H4VDR9_9SPHN</name>
<evidence type="ECO:0000313" key="2">
    <source>
        <dbReference type="Proteomes" id="UP000059113"/>
    </source>
</evidence>
<sequence>MDSFKPYTIPMNNVVVGLDAGLEEDVRLARTIAERFGPVTAKHCGVSKFADLTFPSDDELAAMRQAPNTET</sequence>
<dbReference type="RefSeq" id="WP_048886376.1">
    <property type="nucleotide sequence ID" value="NZ_CP011310.1"/>
</dbReference>
<dbReference type="PATRIC" id="fig|1648404.4.peg.2812"/>
<protein>
    <submittedName>
        <fullName evidence="1">Uncharacterized protein</fullName>
    </submittedName>
</protein>
<dbReference type="Proteomes" id="UP000059113">
    <property type="component" value="Chromosome"/>
</dbReference>
<dbReference type="AlphaFoldDB" id="A0A0H4VDR9"/>
<gene>
    <name evidence="1" type="ORF">CP97_13535</name>
</gene>
<reference evidence="2" key="2">
    <citation type="submission" date="2015-04" db="EMBL/GenBank/DDBJ databases">
        <title>The complete genome sequence of Erythrobacter sp. s21-N3.</title>
        <authorList>
            <person name="Zhuang L."/>
            <person name="Liu Y."/>
            <person name="Shao Z."/>
        </authorList>
    </citation>
    <scope>NUCLEOTIDE SEQUENCE [LARGE SCALE GENOMIC DNA]</scope>
    <source>
        <strain evidence="2">s21-N3</strain>
    </source>
</reference>
<dbReference type="OrthoDB" id="7605131at2"/>
<evidence type="ECO:0000313" key="1">
    <source>
        <dbReference type="EMBL" id="AKQ42832.1"/>
    </source>
</evidence>
<dbReference type="EMBL" id="CP011310">
    <property type="protein sequence ID" value="AKQ42832.1"/>
    <property type="molecule type" value="Genomic_DNA"/>
</dbReference>
<keyword evidence="2" id="KW-1185">Reference proteome</keyword>